<evidence type="ECO:0000256" key="2">
    <source>
        <dbReference type="SAM" id="Phobius"/>
    </source>
</evidence>
<evidence type="ECO:0000256" key="1">
    <source>
        <dbReference type="SAM" id="MobiDB-lite"/>
    </source>
</evidence>
<dbReference type="AlphaFoldDB" id="A0A8J3MT31"/>
<proteinExistence type="predicted"/>
<keyword evidence="2" id="KW-1133">Transmembrane helix</keyword>
<gene>
    <name evidence="3" type="ORF">KSX_21030</name>
</gene>
<sequence>MLGNPPPKQQSYVDDGKPQEKPVQVTPGFLVKACLRPPLKLCYYSLRYLGQHRRIVGLSLLLLLISFVVTFRLTTQTWPLNIGSDSFRLQTDPVRGHDVGDKIKGWLYALRKGDPTALQLASATFSTPPDTSTLAQYIESLSETDSRRWGEIKVLSTQAQADTTVDYFVSVDITTRGPGGKNSAVAYFYFATAPDESGEHLLRADYLFMRALG</sequence>
<keyword evidence="4" id="KW-1185">Reference proteome</keyword>
<protein>
    <submittedName>
        <fullName evidence="3">Uncharacterized protein</fullName>
    </submittedName>
</protein>
<name>A0A8J3MT31_9CHLR</name>
<dbReference type="Proteomes" id="UP000612362">
    <property type="component" value="Unassembled WGS sequence"/>
</dbReference>
<comment type="caution">
    <text evidence="3">The sequence shown here is derived from an EMBL/GenBank/DDBJ whole genome shotgun (WGS) entry which is preliminary data.</text>
</comment>
<keyword evidence="2" id="KW-0812">Transmembrane</keyword>
<organism evidence="3 4">
    <name type="scientific">Ktedonospora formicarum</name>
    <dbReference type="NCBI Taxonomy" id="2778364"/>
    <lineage>
        <taxon>Bacteria</taxon>
        <taxon>Bacillati</taxon>
        <taxon>Chloroflexota</taxon>
        <taxon>Ktedonobacteria</taxon>
        <taxon>Ktedonobacterales</taxon>
        <taxon>Ktedonobacteraceae</taxon>
        <taxon>Ktedonospora</taxon>
    </lineage>
</organism>
<evidence type="ECO:0000313" key="3">
    <source>
        <dbReference type="EMBL" id="GHO43940.1"/>
    </source>
</evidence>
<feature type="region of interest" description="Disordered" evidence="1">
    <location>
        <begin position="1"/>
        <end position="20"/>
    </location>
</feature>
<dbReference type="EMBL" id="BNJF01000001">
    <property type="protein sequence ID" value="GHO43940.1"/>
    <property type="molecule type" value="Genomic_DNA"/>
</dbReference>
<feature type="transmembrane region" description="Helical" evidence="2">
    <location>
        <begin position="55"/>
        <end position="74"/>
    </location>
</feature>
<reference evidence="3" key="1">
    <citation type="submission" date="2020-10" db="EMBL/GenBank/DDBJ databases">
        <title>Taxonomic study of unclassified bacteria belonging to the class Ktedonobacteria.</title>
        <authorList>
            <person name="Yabe S."/>
            <person name="Wang C.M."/>
            <person name="Zheng Y."/>
            <person name="Sakai Y."/>
            <person name="Cavaletti L."/>
            <person name="Monciardini P."/>
            <person name="Donadio S."/>
        </authorList>
    </citation>
    <scope>NUCLEOTIDE SEQUENCE</scope>
    <source>
        <strain evidence="3">SOSP1-1</strain>
    </source>
</reference>
<accession>A0A8J3MT31</accession>
<evidence type="ECO:0000313" key="4">
    <source>
        <dbReference type="Proteomes" id="UP000612362"/>
    </source>
</evidence>
<keyword evidence="2" id="KW-0472">Membrane</keyword>